<dbReference type="Proteomes" id="UP001153148">
    <property type="component" value="Unassembled WGS sequence"/>
</dbReference>
<keyword evidence="3" id="KW-1185">Reference proteome</keyword>
<evidence type="ECO:0000313" key="3">
    <source>
        <dbReference type="Proteomes" id="UP001153148"/>
    </source>
</evidence>
<accession>A0ABN7PJA0</accession>
<dbReference type="EMBL" id="CAJPIN010076647">
    <property type="protein sequence ID" value="CAG2067851.1"/>
    <property type="molecule type" value="Genomic_DNA"/>
</dbReference>
<feature type="compositionally biased region" description="Polar residues" evidence="1">
    <location>
        <begin position="11"/>
        <end position="24"/>
    </location>
</feature>
<proteinExistence type="predicted"/>
<gene>
    <name evidence="2" type="ORF">TPAB3V08_LOCUS14794</name>
</gene>
<reference evidence="2" key="1">
    <citation type="submission" date="2021-03" db="EMBL/GenBank/DDBJ databases">
        <authorList>
            <person name="Tran Van P."/>
        </authorList>
    </citation>
    <scope>NUCLEOTIDE SEQUENCE</scope>
</reference>
<evidence type="ECO:0000313" key="2">
    <source>
        <dbReference type="EMBL" id="CAG2067851.1"/>
    </source>
</evidence>
<name>A0ABN7PJA0_TIMPD</name>
<feature type="region of interest" description="Disordered" evidence="1">
    <location>
        <begin position="1"/>
        <end position="24"/>
    </location>
</feature>
<sequence length="24" mass="2770">MALCTDEEQPWIQSSSRHSYGTNE</sequence>
<protein>
    <submittedName>
        <fullName evidence="2">Uncharacterized protein</fullName>
    </submittedName>
</protein>
<organism evidence="2 3">
    <name type="scientific">Timema podura</name>
    <name type="common">Walking stick</name>
    <dbReference type="NCBI Taxonomy" id="61482"/>
    <lineage>
        <taxon>Eukaryota</taxon>
        <taxon>Metazoa</taxon>
        <taxon>Ecdysozoa</taxon>
        <taxon>Arthropoda</taxon>
        <taxon>Hexapoda</taxon>
        <taxon>Insecta</taxon>
        <taxon>Pterygota</taxon>
        <taxon>Neoptera</taxon>
        <taxon>Polyneoptera</taxon>
        <taxon>Phasmatodea</taxon>
        <taxon>Timematodea</taxon>
        <taxon>Timematoidea</taxon>
        <taxon>Timematidae</taxon>
        <taxon>Timema</taxon>
    </lineage>
</organism>
<comment type="caution">
    <text evidence="2">The sequence shown here is derived from an EMBL/GenBank/DDBJ whole genome shotgun (WGS) entry which is preliminary data.</text>
</comment>
<evidence type="ECO:0000256" key="1">
    <source>
        <dbReference type="SAM" id="MobiDB-lite"/>
    </source>
</evidence>